<keyword evidence="2" id="KW-0560">Oxidoreductase</keyword>
<dbReference type="AlphaFoldDB" id="A0A9P4TUF1"/>
<dbReference type="Pfam" id="PF00106">
    <property type="entry name" value="adh_short"/>
    <property type="match status" value="1"/>
</dbReference>
<dbReference type="PRINTS" id="PR00081">
    <property type="entry name" value="GDHRDH"/>
</dbReference>
<evidence type="ECO:0000256" key="1">
    <source>
        <dbReference type="ARBA" id="ARBA00006484"/>
    </source>
</evidence>
<name>A0A9P4TUF1_9PEZI</name>
<sequence length="347" mass="38377">MEEGEDDSLSPNAASKISNLRLPATCDPPSDSNPPKQAVWIIFGATGHLGRSLVRAATGHGDNVTSVGWTAEHNMEEMRSWQENNSIGMLCDIRVRETVDAVIKKSIEHWGKIDIIANCTGYGTQLSNSVTIGVIGACEDQDDHELRSQFETNFMGTLNILQLSLPHFRSQNHGRYLIFSSTSGALGTPGLGPFCSTKYAVEGLIESMLYEIDVYNIKATLVEPGHMRLDEPDSKSFGIKKYSAFKVKMASEPYRGANAPAGHARRMVQWLNDRQPVSTVKSAEVIWQLAHCSYPPLRLLLGSYAVESIRDRLRSIVEEVRDIMPIPKRLMMNRGLETPLLSNDSTG</sequence>
<dbReference type="OrthoDB" id="1274115at2759"/>
<dbReference type="GO" id="GO:0016491">
    <property type="term" value="F:oxidoreductase activity"/>
    <property type="evidence" value="ECO:0007669"/>
    <property type="project" value="UniProtKB-KW"/>
</dbReference>
<keyword evidence="4" id="KW-1185">Reference proteome</keyword>
<dbReference type="InterPro" id="IPR051911">
    <property type="entry name" value="SDR_oxidoreductase"/>
</dbReference>
<protein>
    <submittedName>
        <fullName evidence="3">NAD(P)-binding protein</fullName>
    </submittedName>
</protein>
<evidence type="ECO:0000256" key="2">
    <source>
        <dbReference type="ARBA" id="ARBA00023002"/>
    </source>
</evidence>
<dbReference type="PANTHER" id="PTHR43976">
    <property type="entry name" value="SHORT CHAIN DEHYDROGENASE"/>
    <property type="match status" value="1"/>
</dbReference>
<gene>
    <name evidence="3" type="ORF">EJ08DRAFT_664966</name>
</gene>
<comment type="caution">
    <text evidence="3">The sequence shown here is derived from an EMBL/GenBank/DDBJ whole genome shotgun (WGS) entry which is preliminary data.</text>
</comment>
<evidence type="ECO:0000313" key="4">
    <source>
        <dbReference type="Proteomes" id="UP000800235"/>
    </source>
</evidence>
<reference evidence="3" key="1">
    <citation type="journal article" date="2020" name="Stud. Mycol.">
        <title>101 Dothideomycetes genomes: a test case for predicting lifestyles and emergence of pathogens.</title>
        <authorList>
            <person name="Haridas S."/>
            <person name="Albert R."/>
            <person name="Binder M."/>
            <person name="Bloem J."/>
            <person name="Labutti K."/>
            <person name="Salamov A."/>
            <person name="Andreopoulos B."/>
            <person name="Baker S."/>
            <person name="Barry K."/>
            <person name="Bills G."/>
            <person name="Bluhm B."/>
            <person name="Cannon C."/>
            <person name="Castanera R."/>
            <person name="Culley D."/>
            <person name="Daum C."/>
            <person name="Ezra D."/>
            <person name="Gonzalez J."/>
            <person name="Henrissat B."/>
            <person name="Kuo A."/>
            <person name="Liang C."/>
            <person name="Lipzen A."/>
            <person name="Lutzoni F."/>
            <person name="Magnuson J."/>
            <person name="Mondo S."/>
            <person name="Nolan M."/>
            <person name="Ohm R."/>
            <person name="Pangilinan J."/>
            <person name="Park H.-J."/>
            <person name="Ramirez L."/>
            <person name="Alfaro M."/>
            <person name="Sun H."/>
            <person name="Tritt A."/>
            <person name="Yoshinaga Y."/>
            <person name="Zwiers L.-H."/>
            <person name="Turgeon B."/>
            <person name="Goodwin S."/>
            <person name="Spatafora J."/>
            <person name="Crous P."/>
            <person name="Grigoriev I."/>
        </authorList>
    </citation>
    <scope>NUCLEOTIDE SEQUENCE</scope>
    <source>
        <strain evidence="3">CBS 130266</strain>
    </source>
</reference>
<dbReference type="InterPro" id="IPR002347">
    <property type="entry name" value="SDR_fam"/>
</dbReference>
<dbReference type="EMBL" id="MU007094">
    <property type="protein sequence ID" value="KAF2422061.1"/>
    <property type="molecule type" value="Genomic_DNA"/>
</dbReference>
<proteinExistence type="inferred from homology"/>
<organism evidence="3 4">
    <name type="scientific">Tothia fuscella</name>
    <dbReference type="NCBI Taxonomy" id="1048955"/>
    <lineage>
        <taxon>Eukaryota</taxon>
        <taxon>Fungi</taxon>
        <taxon>Dikarya</taxon>
        <taxon>Ascomycota</taxon>
        <taxon>Pezizomycotina</taxon>
        <taxon>Dothideomycetes</taxon>
        <taxon>Pleosporomycetidae</taxon>
        <taxon>Venturiales</taxon>
        <taxon>Cylindrosympodiaceae</taxon>
        <taxon>Tothia</taxon>
    </lineage>
</organism>
<dbReference type="PANTHER" id="PTHR43976:SF16">
    <property type="entry name" value="SHORT-CHAIN DEHYDROGENASE_REDUCTASE FAMILY PROTEIN"/>
    <property type="match status" value="1"/>
</dbReference>
<evidence type="ECO:0000313" key="3">
    <source>
        <dbReference type="EMBL" id="KAF2422061.1"/>
    </source>
</evidence>
<comment type="similarity">
    <text evidence="1">Belongs to the short-chain dehydrogenases/reductases (SDR) family.</text>
</comment>
<dbReference type="Proteomes" id="UP000800235">
    <property type="component" value="Unassembled WGS sequence"/>
</dbReference>
<dbReference type="SUPFAM" id="SSF51735">
    <property type="entry name" value="NAD(P)-binding Rossmann-fold domains"/>
    <property type="match status" value="1"/>
</dbReference>
<dbReference type="InterPro" id="IPR036291">
    <property type="entry name" value="NAD(P)-bd_dom_sf"/>
</dbReference>
<accession>A0A9P4TUF1</accession>
<dbReference type="Gene3D" id="3.40.50.720">
    <property type="entry name" value="NAD(P)-binding Rossmann-like Domain"/>
    <property type="match status" value="1"/>
</dbReference>